<accession>A0A3Q8S6W6</accession>
<dbReference type="InterPro" id="IPR029075">
    <property type="entry name" value="Imm48"/>
</dbReference>
<keyword evidence="2" id="KW-1185">Reference proteome</keyword>
<proteinExistence type="predicted"/>
<dbReference type="EMBL" id="CP034248">
    <property type="protein sequence ID" value="AZK48601.1"/>
    <property type="molecule type" value="Genomic_DNA"/>
</dbReference>
<dbReference type="KEGG" id="plen:EIM92_22470"/>
<name>A0A3Q8S6W6_9BACL</name>
<protein>
    <submittedName>
        <fullName evidence="1">Uncharacterized protein</fullName>
    </submittedName>
</protein>
<reference evidence="1 2" key="1">
    <citation type="submission" date="2018-11" db="EMBL/GenBank/DDBJ databases">
        <title>Genome sequencing of Paenibacillus lentus DSM25539(T).</title>
        <authorList>
            <person name="Kook J.-K."/>
            <person name="Park S.-N."/>
            <person name="Lim Y.K."/>
        </authorList>
    </citation>
    <scope>NUCLEOTIDE SEQUENCE [LARGE SCALE GENOMIC DNA]</scope>
    <source>
        <strain evidence="1 2">DSM 25539</strain>
    </source>
</reference>
<dbReference type="AlphaFoldDB" id="A0A3Q8S6W6"/>
<organism evidence="1 2">
    <name type="scientific">Paenibacillus lentus</name>
    <dbReference type="NCBI Taxonomy" id="1338368"/>
    <lineage>
        <taxon>Bacteria</taxon>
        <taxon>Bacillati</taxon>
        <taxon>Bacillota</taxon>
        <taxon>Bacilli</taxon>
        <taxon>Bacillales</taxon>
        <taxon>Paenibacillaceae</taxon>
        <taxon>Paenibacillus</taxon>
    </lineage>
</organism>
<gene>
    <name evidence="1" type="ORF">EIM92_22470</name>
</gene>
<dbReference type="Proteomes" id="UP000273145">
    <property type="component" value="Chromosome"/>
</dbReference>
<dbReference type="Pfam" id="PF15574">
    <property type="entry name" value="Imm48"/>
    <property type="match status" value="1"/>
</dbReference>
<evidence type="ECO:0000313" key="2">
    <source>
        <dbReference type="Proteomes" id="UP000273145"/>
    </source>
</evidence>
<dbReference type="OrthoDB" id="2224088at2"/>
<evidence type="ECO:0000313" key="1">
    <source>
        <dbReference type="EMBL" id="AZK48601.1"/>
    </source>
</evidence>
<sequence length="148" mass="17231">MIMSNFYELSEEEKQIIEDTKGKVAEITSEIFMLLNKQFDDTTELERQILATFCFGIINGIVFERDIPPLQAHSITHSLLVARFNYSEDQAEDFTQELINSTDEEYHPVMFSIIRRGIDGYRQYLNDDKAQLRVNIIEVLDIINSESD</sequence>